<dbReference type="AlphaFoldDB" id="A0AAD9LBX1"/>
<dbReference type="SUPFAM" id="SSF53474">
    <property type="entry name" value="alpha/beta-Hydrolases"/>
    <property type="match status" value="1"/>
</dbReference>
<dbReference type="Proteomes" id="UP001259832">
    <property type="component" value="Unassembled WGS sequence"/>
</dbReference>
<proteinExistence type="predicted"/>
<dbReference type="InterPro" id="IPR029058">
    <property type="entry name" value="AB_hydrolase_fold"/>
</dbReference>
<dbReference type="PANTHER" id="PTHR22538">
    <property type="entry name" value="CILIA- AND FLAGELLA-ASSOCIATED PROTEIN 74"/>
    <property type="match status" value="1"/>
</dbReference>
<name>A0AAD9LBX1_9STRA</name>
<evidence type="ECO:0000313" key="2">
    <source>
        <dbReference type="Proteomes" id="UP001259832"/>
    </source>
</evidence>
<evidence type="ECO:0000313" key="1">
    <source>
        <dbReference type="EMBL" id="KAK1930801.1"/>
    </source>
</evidence>
<gene>
    <name evidence="1" type="ORF">P3T76_013758</name>
</gene>
<accession>A0AAD9LBX1</accession>
<comment type="caution">
    <text evidence="1">The sequence shown here is derived from an EMBL/GenBank/DDBJ whole genome shotgun (WGS) entry which is preliminary data.</text>
</comment>
<dbReference type="Gene3D" id="3.40.50.1820">
    <property type="entry name" value="alpha/beta hydrolase"/>
    <property type="match status" value="1"/>
</dbReference>
<dbReference type="PANTHER" id="PTHR22538:SF1">
    <property type="entry name" value="VWFD DOMAIN-CONTAINING PROTEIN"/>
    <property type="match status" value="1"/>
</dbReference>
<protein>
    <submittedName>
        <fullName evidence="1">Uncharacterized protein</fullName>
    </submittedName>
</protein>
<dbReference type="EMBL" id="JASMQC010000037">
    <property type="protein sequence ID" value="KAK1930801.1"/>
    <property type="molecule type" value="Genomic_DNA"/>
</dbReference>
<keyword evidence="2" id="KW-1185">Reference proteome</keyword>
<organism evidence="1 2">
    <name type="scientific">Phytophthora citrophthora</name>
    <dbReference type="NCBI Taxonomy" id="4793"/>
    <lineage>
        <taxon>Eukaryota</taxon>
        <taxon>Sar</taxon>
        <taxon>Stramenopiles</taxon>
        <taxon>Oomycota</taxon>
        <taxon>Peronosporomycetes</taxon>
        <taxon>Peronosporales</taxon>
        <taxon>Peronosporaceae</taxon>
        <taxon>Phytophthora</taxon>
    </lineage>
</organism>
<sequence>MEIHGKADFDVYANPIVSGNGSAILYDWSSNFVNGDSEYTYSFVNGYGYLSTKSSNEKVECMPPSEFQFDFLLSLLNTATPIPSASVGDEVVECTSGKLFMTPVSGSQFAICSSDKAGFMVYSSDWTVEVNYLAQPVQISAPKLSEGTVCDPIATPTSVTPTALALLTGTSVPTSTSRQLEAAAHMSIEASSCGCKSTPRPCIFLHGLGCPNERAELQDTPELTNEKFGDIGDHAPCCSTVKYAVMNTIDVKWTNDTLQQKFCDFSLSMSETSDTAAGSIADTIIVTHSMGGLVMASALATGKCKFEESTTWVSLSAPMLGSMAGDYITELCRGDHTKIVAGVLDLLGQCPATISKKSVSYQNGKHSSPKTNAAYTAAQEAYRGNVSAAICSKSYHGIFSKFTPSCLVGGSVIPHKSKENDALVEFQSCLGGLDPELFGDSYRDRFYGAKLNHADTGFLTRDGLFKDSQKPFKWFECLL</sequence>
<reference evidence="1" key="1">
    <citation type="submission" date="2023-08" db="EMBL/GenBank/DDBJ databases">
        <title>Reference Genome Resource for the Citrus Pathogen Phytophthora citrophthora.</title>
        <authorList>
            <person name="Moller H."/>
            <person name="Coetzee B."/>
            <person name="Rose L.J."/>
            <person name="Van Niekerk J.M."/>
        </authorList>
    </citation>
    <scope>NUCLEOTIDE SEQUENCE</scope>
    <source>
        <strain evidence="1">STE-U-9442</strain>
    </source>
</reference>